<dbReference type="RefSeq" id="WP_071959340.1">
    <property type="nucleotide sequence ID" value="NZ_CP018024.1"/>
</dbReference>
<sequence>MTSKKEEKLLLVHVPALVAVLINAEDQKGSALTEQEVIEIRDTSQCIAMPLDVAEKVAEERGYSDIDPENVWQEWLQVKVELQAGT</sequence>
<dbReference type="AlphaFoldDB" id="A0AAC9JCR5"/>
<name>A0AAC9JCR5_9ALTE</name>
<evidence type="ECO:0000313" key="1">
    <source>
        <dbReference type="EMBL" id="APD90116.1"/>
    </source>
</evidence>
<dbReference type="EMBL" id="CP018024">
    <property type="protein sequence ID" value="APD90116.1"/>
    <property type="molecule type" value="Genomic_DNA"/>
</dbReference>
<reference evidence="1 2" key="1">
    <citation type="submission" date="2016-11" db="EMBL/GenBank/DDBJ databases">
        <title>Networking in microbes: conjugative elements and plasmids in the genus Alteromonas.</title>
        <authorList>
            <person name="Lopez-Perez M."/>
            <person name="Ramon-Marco N."/>
            <person name="Rodriguez-Valera F."/>
        </authorList>
    </citation>
    <scope>NUCLEOTIDE SEQUENCE [LARGE SCALE GENOMIC DNA]</scope>
    <source>
        <strain evidence="1 2">CP48</strain>
    </source>
</reference>
<accession>A0AAC9JCR5</accession>
<gene>
    <name evidence="1" type="ORF">BM524_10115</name>
</gene>
<evidence type="ECO:0000313" key="2">
    <source>
        <dbReference type="Proteomes" id="UP000182101"/>
    </source>
</evidence>
<organism evidence="1 2">
    <name type="scientific">Alteromonas mediterranea</name>
    <dbReference type="NCBI Taxonomy" id="314275"/>
    <lineage>
        <taxon>Bacteria</taxon>
        <taxon>Pseudomonadati</taxon>
        <taxon>Pseudomonadota</taxon>
        <taxon>Gammaproteobacteria</taxon>
        <taxon>Alteromonadales</taxon>
        <taxon>Alteromonadaceae</taxon>
        <taxon>Alteromonas/Salinimonas group</taxon>
        <taxon>Alteromonas</taxon>
    </lineage>
</organism>
<proteinExistence type="predicted"/>
<dbReference type="Proteomes" id="UP000182101">
    <property type="component" value="Chromosome"/>
</dbReference>
<protein>
    <submittedName>
        <fullName evidence="1">Uncharacterized protein</fullName>
    </submittedName>
</protein>